<dbReference type="EMBL" id="KT266788">
    <property type="protein sequence ID" value="AMK96769.1"/>
    <property type="molecule type" value="Genomic_DNA"/>
</dbReference>
<sequence length="148" mass="17883">MFELYLIILICPLLLICYLITNSLTSIYIQIKVIRNIKEIKRQLYLENDYILYISYLYMKRKKWLCCITMLEFYIDQIKINEIEMIGEFYNCIGLCYQAIEMYKIAKRYYLEACKRTPLQQHILKNLANIYNAVGDIKNANKIYQRIT</sequence>
<evidence type="ECO:0000313" key="3">
    <source>
        <dbReference type="EMBL" id="ASP44664.1"/>
    </source>
</evidence>
<dbReference type="AlphaFoldDB" id="A0A141SEQ1"/>
<dbReference type="GeneID" id="27219487"/>
<feature type="transmembrane region" description="Helical" evidence="1">
    <location>
        <begin position="6"/>
        <end position="29"/>
    </location>
</feature>
<dbReference type="SUPFAM" id="SSF48452">
    <property type="entry name" value="TPR-like"/>
    <property type="match status" value="1"/>
</dbReference>
<dbReference type="EMBL" id="MF401963">
    <property type="protein sequence ID" value="ASP44664.1"/>
    <property type="molecule type" value="Genomic_DNA"/>
</dbReference>
<keyword evidence="1" id="KW-0812">Transmembrane</keyword>
<evidence type="ECO:0000313" key="2">
    <source>
        <dbReference type="EMBL" id="AMK96769.1"/>
    </source>
</evidence>
<reference evidence="2" key="1">
    <citation type="submission" date="2015-07" db="EMBL/GenBank/DDBJ databases">
        <title>Reconstructing the complex evolutionary history of mobile plasmids in red algal genomes.</title>
        <authorList>
            <person name="Lee J."/>
            <person name="Kim K.M."/>
            <person name="Yang E.C."/>
            <person name="Miller K.A."/>
            <person name="Boo S.M."/>
            <person name="Bhattacharya D."/>
            <person name="Yoon H.S."/>
        </authorList>
    </citation>
    <scope>NUCLEOTIDE SEQUENCE</scope>
</reference>
<dbReference type="RefSeq" id="YP_009244527.1">
    <property type="nucleotide sequence ID" value="NC_029860.1"/>
</dbReference>
<proteinExistence type="predicted"/>
<keyword evidence="2" id="KW-0934">Plastid</keyword>
<name>A0A141SEQ1_AGACH</name>
<gene>
    <name evidence="2" type="primary">ycf37</name>
    <name evidence="2" type="ORF">Gchil_118</name>
</gene>
<geneLocation type="plastid" evidence="2"/>
<organism evidence="2">
    <name type="scientific">Agarophyton chilense</name>
    <name type="common">Red seaweed</name>
    <name type="synonym">Gracilaria chilensis</name>
    <dbReference type="NCBI Taxonomy" id="2510777"/>
    <lineage>
        <taxon>Eukaryota</taxon>
        <taxon>Rhodophyta</taxon>
        <taxon>Florideophyceae</taxon>
        <taxon>Rhodymeniophycidae</taxon>
        <taxon>Gracilariales</taxon>
        <taxon>Gracilariaceae</taxon>
        <taxon>Agarophyton</taxon>
    </lineage>
</organism>
<dbReference type="Gene3D" id="1.25.40.10">
    <property type="entry name" value="Tetratricopeptide repeat domain"/>
    <property type="match status" value="1"/>
</dbReference>
<keyword evidence="1" id="KW-1133">Transmembrane helix</keyword>
<evidence type="ECO:0000256" key="1">
    <source>
        <dbReference type="SAM" id="Phobius"/>
    </source>
</evidence>
<dbReference type="InterPro" id="IPR011990">
    <property type="entry name" value="TPR-like_helical_dom_sf"/>
</dbReference>
<keyword evidence="1" id="KW-0472">Membrane</keyword>
<reference evidence="3" key="2">
    <citation type="submission" date="2017-06" db="EMBL/GenBank/DDBJ databases">
        <title>Structure and comparision analysis of complete mitochondrion ans plastid genome of economic red alga Gracilaaria chilensis.</title>
        <authorList>
            <person name="Liu N."/>
            <person name="Zhang L."/>
            <person name="Liu T."/>
        </authorList>
    </citation>
    <scope>NUCLEOTIDE SEQUENCE</scope>
</reference>
<accession>A0A141SEQ1</accession>
<protein>
    <submittedName>
        <fullName evidence="2">Uncharacterized protein</fullName>
    </submittedName>
</protein>